<dbReference type="EMBL" id="JBBPBN010000005">
    <property type="protein sequence ID" value="KAK9037666.1"/>
    <property type="molecule type" value="Genomic_DNA"/>
</dbReference>
<evidence type="ECO:0000313" key="2">
    <source>
        <dbReference type="EMBL" id="KAK9037666.1"/>
    </source>
</evidence>
<feature type="region of interest" description="Disordered" evidence="1">
    <location>
        <begin position="31"/>
        <end position="84"/>
    </location>
</feature>
<gene>
    <name evidence="2" type="ORF">V6N11_022568</name>
</gene>
<keyword evidence="3" id="KW-1185">Reference proteome</keyword>
<protein>
    <submittedName>
        <fullName evidence="2">Uncharacterized protein</fullName>
    </submittedName>
</protein>
<feature type="compositionally biased region" description="Basic and acidic residues" evidence="1">
    <location>
        <begin position="73"/>
        <end position="84"/>
    </location>
</feature>
<reference evidence="2 3" key="1">
    <citation type="journal article" date="2024" name="G3 (Bethesda)">
        <title>Genome assembly of Hibiscus sabdariffa L. provides insights into metabolisms of medicinal natural products.</title>
        <authorList>
            <person name="Kim T."/>
        </authorList>
    </citation>
    <scope>NUCLEOTIDE SEQUENCE [LARGE SCALE GENOMIC DNA]</scope>
    <source>
        <strain evidence="2">TK-2024</strain>
        <tissue evidence="2">Old leaves</tissue>
    </source>
</reference>
<evidence type="ECO:0000256" key="1">
    <source>
        <dbReference type="SAM" id="MobiDB-lite"/>
    </source>
</evidence>
<comment type="caution">
    <text evidence="2">The sequence shown here is derived from an EMBL/GenBank/DDBJ whole genome shotgun (WGS) entry which is preliminary data.</text>
</comment>
<proteinExistence type="predicted"/>
<dbReference type="Proteomes" id="UP001396334">
    <property type="component" value="Unassembled WGS sequence"/>
</dbReference>
<organism evidence="2 3">
    <name type="scientific">Hibiscus sabdariffa</name>
    <name type="common">roselle</name>
    <dbReference type="NCBI Taxonomy" id="183260"/>
    <lineage>
        <taxon>Eukaryota</taxon>
        <taxon>Viridiplantae</taxon>
        <taxon>Streptophyta</taxon>
        <taxon>Embryophyta</taxon>
        <taxon>Tracheophyta</taxon>
        <taxon>Spermatophyta</taxon>
        <taxon>Magnoliopsida</taxon>
        <taxon>eudicotyledons</taxon>
        <taxon>Gunneridae</taxon>
        <taxon>Pentapetalae</taxon>
        <taxon>rosids</taxon>
        <taxon>malvids</taxon>
        <taxon>Malvales</taxon>
        <taxon>Malvaceae</taxon>
        <taxon>Malvoideae</taxon>
        <taxon>Hibiscus</taxon>
    </lineage>
</organism>
<evidence type="ECO:0000313" key="3">
    <source>
        <dbReference type="Proteomes" id="UP001396334"/>
    </source>
</evidence>
<sequence length="84" mass="8865">MVAPTTSFEPSFTFGLSGECCPVTVTEKGDVNKGGCLHQHHHEEPPTSVAAGDLCRPASLDPSDVSPISSGRVKRERETSAAKK</sequence>
<name>A0ABR2TJK2_9ROSI</name>
<accession>A0ABR2TJK2</accession>